<feature type="domain" description="Helix-turn-helix" evidence="1">
    <location>
        <begin position="7"/>
        <end position="59"/>
    </location>
</feature>
<dbReference type="Pfam" id="PF12728">
    <property type="entry name" value="HTH_17"/>
    <property type="match status" value="1"/>
</dbReference>
<evidence type="ECO:0000259" key="1">
    <source>
        <dbReference type="Pfam" id="PF12728"/>
    </source>
</evidence>
<dbReference type="EMBL" id="JBFSOO010000001">
    <property type="protein sequence ID" value="MEZ6852095.1"/>
    <property type="molecule type" value="Genomic_DNA"/>
</dbReference>
<dbReference type="InterPro" id="IPR010093">
    <property type="entry name" value="SinI_DNA-bd"/>
</dbReference>
<accession>A0ABV4JMW0</accession>
<organism evidence="2 3">
    <name type="scientific">Halodesulfovibrio aestuarii</name>
    <dbReference type="NCBI Taxonomy" id="126333"/>
    <lineage>
        <taxon>Bacteria</taxon>
        <taxon>Pseudomonadati</taxon>
        <taxon>Thermodesulfobacteriota</taxon>
        <taxon>Desulfovibrionia</taxon>
        <taxon>Desulfovibrionales</taxon>
        <taxon>Desulfovibrionaceae</taxon>
        <taxon>Halodesulfovibrio</taxon>
    </lineage>
</organism>
<dbReference type="NCBIfam" id="TIGR01764">
    <property type="entry name" value="excise"/>
    <property type="match status" value="1"/>
</dbReference>
<keyword evidence="3" id="KW-1185">Reference proteome</keyword>
<evidence type="ECO:0000313" key="2">
    <source>
        <dbReference type="EMBL" id="MEZ6852095.1"/>
    </source>
</evidence>
<dbReference type="Proteomes" id="UP001568358">
    <property type="component" value="Unassembled WGS sequence"/>
</dbReference>
<comment type="caution">
    <text evidence="2">The sequence shown here is derived from an EMBL/GenBank/DDBJ whole genome shotgun (WGS) entry which is preliminary data.</text>
</comment>
<dbReference type="RefSeq" id="WP_371149766.1">
    <property type="nucleotide sequence ID" value="NZ_JBFSOO010000001.1"/>
</dbReference>
<gene>
    <name evidence="2" type="ORF">AB2Z07_00880</name>
</gene>
<proteinExistence type="predicted"/>
<protein>
    <submittedName>
        <fullName evidence="2">Helix-turn-helix domain-containing protein</fullName>
    </submittedName>
</protein>
<name>A0ABV4JMW0_9BACT</name>
<reference evidence="2 3" key="1">
    <citation type="submission" date="2024-07" db="EMBL/GenBank/DDBJ databases">
        <title>Active virus-host system and metabolic interactions in a Lokiarchaeon culture.</title>
        <authorList>
            <person name="Ponce Toledo R.I."/>
            <person name="Rodrigues Oliveira T."/>
            <person name="Schleper C."/>
        </authorList>
    </citation>
    <scope>NUCLEOTIDE SEQUENCE [LARGE SCALE GENOMIC DNA]</scope>
    <source>
        <strain evidence="2 3">B35</strain>
    </source>
</reference>
<evidence type="ECO:0000313" key="3">
    <source>
        <dbReference type="Proteomes" id="UP001568358"/>
    </source>
</evidence>
<dbReference type="InterPro" id="IPR041657">
    <property type="entry name" value="HTH_17"/>
</dbReference>
<sequence length="66" mass="7323">MTMIVTLSVEEASKQLGLSKKVVRKLIRKGEIRASNVGTSCKPLYRIRQAALDKFLDDNDVIGMEG</sequence>